<evidence type="ECO:0000256" key="3">
    <source>
        <dbReference type="ARBA" id="ARBA00023163"/>
    </source>
</evidence>
<proteinExistence type="inferred from homology"/>
<gene>
    <name evidence="6" type="ORF">HOLleu_07315</name>
</gene>
<dbReference type="GO" id="GO:0005672">
    <property type="term" value="C:transcription factor TFIIA complex"/>
    <property type="evidence" value="ECO:0007669"/>
    <property type="project" value="InterPro"/>
</dbReference>
<dbReference type="Gene3D" id="1.10.287.100">
    <property type="match status" value="1"/>
</dbReference>
<evidence type="ECO:0000313" key="6">
    <source>
        <dbReference type="EMBL" id="KAJ8044537.1"/>
    </source>
</evidence>
<dbReference type="SUPFAM" id="SSF50784">
    <property type="entry name" value="Transcription factor IIA (TFIIA), beta-barrel domain"/>
    <property type="match status" value="1"/>
</dbReference>
<protein>
    <submittedName>
        <fullName evidence="6">Transcription initiation factor IIA subunit 1</fullName>
    </submittedName>
</protein>
<evidence type="ECO:0000256" key="5">
    <source>
        <dbReference type="SAM" id="MobiDB-lite"/>
    </source>
</evidence>
<evidence type="ECO:0000256" key="4">
    <source>
        <dbReference type="ARBA" id="ARBA00023242"/>
    </source>
</evidence>
<keyword evidence="3" id="KW-0804">Transcription</keyword>
<dbReference type="PANTHER" id="PTHR12694">
    <property type="entry name" value="TRANSCRIPTION INITIATION FACTOR IIA SUBUNIT 1"/>
    <property type="match status" value="1"/>
</dbReference>
<name>A0A9Q1CFT4_HOLLE</name>
<comment type="subcellular location">
    <subcellularLocation>
        <location evidence="1">Nucleus</location>
    </subcellularLocation>
</comment>
<dbReference type="GO" id="GO:0006367">
    <property type="term" value="P:transcription initiation at RNA polymerase II promoter"/>
    <property type="evidence" value="ECO:0007669"/>
    <property type="project" value="InterPro"/>
</dbReference>
<dbReference type="CDD" id="cd07976">
    <property type="entry name" value="TFIIA_alpha_beta_like"/>
    <property type="match status" value="2"/>
</dbReference>
<dbReference type="PANTHER" id="PTHR12694:SF8">
    <property type="entry name" value="TRANSCRIPTION INITIATION FACTOR IIA SUBUNIT 1"/>
    <property type="match status" value="1"/>
</dbReference>
<reference evidence="6" key="1">
    <citation type="submission" date="2021-10" db="EMBL/GenBank/DDBJ databases">
        <title>Tropical sea cucumber genome reveals ecological adaptation and Cuvierian tubules defense mechanism.</title>
        <authorList>
            <person name="Chen T."/>
        </authorList>
    </citation>
    <scope>NUCLEOTIDE SEQUENCE</scope>
    <source>
        <strain evidence="6">Nanhai2018</strain>
        <tissue evidence="6">Muscle</tissue>
    </source>
</reference>
<organism evidence="6 7">
    <name type="scientific">Holothuria leucospilota</name>
    <name type="common">Black long sea cucumber</name>
    <name type="synonym">Mertensiothuria leucospilota</name>
    <dbReference type="NCBI Taxonomy" id="206669"/>
    <lineage>
        <taxon>Eukaryota</taxon>
        <taxon>Metazoa</taxon>
        <taxon>Echinodermata</taxon>
        <taxon>Eleutherozoa</taxon>
        <taxon>Echinozoa</taxon>
        <taxon>Holothuroidea</taxon>
        <taxon>Aspidochirotacea</taxon>
        <taxon>Aspidochirotida</taxon>
        <taxon>Holothuriidae</taxon>
        <taxon>Holothuria</taxon>
    </lineage>
</organism>
<feature type="region of interest" description="Disordered" evidence="5">
    <location>
        <begin position="53"/>
        <end position="99"/>
    </location>
</feature>
<feature type="region of interest" description="Disordered" evidence="5">
    <location>
        <begin position="223"/>
        <end position="280"/>
    </location>
</feature>
<dbReference type="Pfam" id="PF03153">
    <property type="entry name" value="TFIIA"/>
    <property type="match status" value="1"/>
</dbReference>
<dbReference type="Gene3D" id="2.30.18.10">
    <property type="entry name" value="Transcription factor IIA (TFIIA), beta-barrel domain"/>
    <property type="match status" value="1"/>
</dbReference>
<dbReference type="SMART" id="SM01371">
    <property type="entry name" value="TFIIA"/>
    <property type="match status" value="1"/>
</dbReference>
<evidence type="ECO:0000313" key="7">
    <source>
        <dbReference type="Proteomes" id="UP001152320"/>
    </source>
</evidence>
<feature type="compositionally biased region" description="Acidic residues" evidence="5">
    <location>
        <begin position="229"/>
        <end position="280"/>
    </location>
</feature>
<feature type="compositionally biased region" description="Basic and acidic residues" evidence="5">
    <location>
        <begin position="87"/>
        <end position="99"/>
    </location>
</feature>
<dbReference type="OrthoDB" id="6275927at2759"/>
<evidence type="ECO:0000256" key="1">
    <source>
        <dbReference type="ARBA" id="ARBA00004123"/>
    </source>
</evidence>
<sequence>MATPQAVYKLYKSVIDDVVNNVREAFIDEGVDEQVLQDLKQIWENKLLQTEAVDPNAPEPPSQAQSHKSSSDQRSNESGKNSSRPQNEPDRGPPAKVPLYDKKFQPALTQPSQFSGTLSSPATAATLALQQQVLQISQGGATTLTLPQGGQTFQVQGMQGNVGYQVPVVIQHLAQGNQQLGARLMTSIPQQGAQQSNRPSTIPMTLAQARQPRQDGAQKILQLDGTNDTSDEEESDDAEENNEEDDDDDDQDENDLDEYSNAVEEEPLNSDDDVSDEDPQELFEAENVVVCQYDKISRTRNKWKFQLKQGIMNLKGRDNVFFKAMGEADW</sequence>
<comment type="caution">
    <text evidence="6">The sequence shown here is derived from an EMBL/GenBank/DDBJ whole genome shotgun (WGS) entry which is preliminary data.</text>
</comment>
<dbReference type="InterPro" id="IPR004855">
    <property type="entry name" value="TFIIA_asu/bsu"/>
</dbReference>
<keyword evidence="4" id="KW-0539">Nucleus</keyword>
<dbReference type="AlphaFoldDB" id="A0A9Q1CFT4"/>
<accession>A0A9Q1CFT4</accession>
<dbReference type="InterPro" id="IPR009088">
    <property type="entry name" value="TFIIA_b-brl"/>
</dbReference>
<dbReference type="SUPFAM" id="SSF47396">
    <property type="entry name" value="Transcription factor IIA (TFIIA), alpha-helical domain"/>
    <property type="match status" value="1"/>
</dbReference>
<comment type="similarity">
    <text evidence="2">Belongs to the TFIIA subunit 1 family.</text>
</comment>
<evidence type="ECO:0000256" key="2">
    <source>
        <dbReference type="ARBA" id="ARBA00010059"/>
    </source>
</evidence>
<keyword evidence="7" id="KW-1185">Reference proteome</keyword>
<dbReference type="Proteomes" id="UP001152320">
    <property type="component" value="Chromosome 3"/>
</dbReference>
<dbReference type="FunFam" id="1.10.287.100:FF:000001">
    <property type="entry name" value="Transcription initiation factor IIA subunit"/>
    <property type="match status" value="1"/>
</dbReference>
<dbReference type="EMBL" id="JAIZAY010000003">
    <property type="protein sequence ID" value="KAJ8044537.1"/>
    <property type="molecule type" value="Genomic_DNA"/>
</dbReference>